<keyword evidence="6" id="KW-1185">Reference proteome</keyword>
<dbReference type="CDD" id="cd00038">
    <property type="entry name" value="CAP_ED"/>
    <property type="match status" value="1"/>
</dbReference>
<evidence type="ECO:0000259" key="4">
    <source>
        <dbReference type="PROSITE" id="PS50042"/>
    </source>
</evidence>
<dbReference type="Pfam" id="PF07992">
    <property type="entry name" value="Pyr_redox_2"/>
    <property type="match status" value="1"/>
</dbReference>
<dbReference type="SUPFAM" id="SSF51206">
    <property type="entry name" value="cAMP-binding domain-like"/>
    <property type="match status" value="1"/>
</dbReference>
<dbReference type="PANTHER" id="PTHR48105">
    <property type="entry name" value="THIOREDOXIN REDUCTASE 1-RELATED-RELATED"/>
    <property type="match status" value="1"/>
</dbReference>
<dbReference type="SMART" id="SM00100">
    <property type="entry name" value="cNMP"/>
    <property type="match status" value="1"/>
</dbReference>
<evidence type="ECO:0000313" key="5">
    <source>
        <dbReference type="EMBL" id="PFG43034.1"/>
    </source>
</evidence>
<dbReference type="OrthoDB" id="109585at2"/>
<dbReference type="InterPro" id="IPR000595">
    <property type="entry name" value="cNMP-bd_dom"/>
</dbReference>
<keyword evidence="1" id="KW-0285">Flavoprotein</keyword>
<dbReference type="InterPro" id="IPR036188">
    <property type="entry name" value="FAD/NAD-bd_sf"/>
</dbReference>
<dbReference type="AlphaFoldDB" id="A0A2A9EVI1"/>
<comment type="catalytic activity">
    <reaction evidence="3">
        <text>[thioredoxin]-dithiol + NADP(+) = [thioredoxin]-disulfide + NADPH + H(+)</text>
        <dbReference type="Rhea" id="RHEA:20345"/>
        <dbReference type="Rhea" id="RHEA-COMP:10698"/>
        <dbReference type="Rhea" id="RHEA-COMP:10700"/>
        <dbReference type="ChEBI" id="CHEBI:15378"/>
        <dbReference type="ChEBI" id="CHEBI:29950"/>
        <dbReference type="ChEBI" id="CHEBI:50058"/>
        <dbReference type="ChEBI" id="CHEBI:57783"/>
        <dbReference type="ChEBI" id="CHEBI:58349"/>
        <dbReference type="EC" id="1.8.1.9"/>
    </reaction>
</comment>
<sequence>MSEAPRPFTDAEMRTLARYGESRTVESGEVLRRAGDRTGTLFVLESASADAVREATVLRAEAVVASFAPRSPLGEVNLLMGHRAFLTVRVTRPGQVIHIERDALRRLMAHEDALARLLLMTFTRRREHLLDHAAECLEIVGSVDTARGLALRSFLTRMSVPHRWHEPTSPQGRTACDHAGLTAADLPAAFRAQGVTTQVTPEFVAAWWGLADVPGSGSPVLDVAVVGAGPAGMAAAVGCASEGLSTVVVDATGPGGQAGTSSRIENYLGFPAGLSGADLATRAALQALKFGAHLLAPARVTAVEPTADGHQRVDLSSGARLTARTVVLATGVTYRRLGVPDEEEFLGAGLHHAATAVEAGLVAGRPCVVVGGANSAGQAAVFLAQHGCHVTVVLRSGDLRAGMSQYLVDRITASESIDVLPGATVTALTGSIDGLEVHLDRPGSTGPLAAAGVFSLIGGTPHADMFDGERDATGYVLTHPHVAAPRPGALMYETSQRNVFAVGDVRAGSLRRVAAAAGEGASVVASLHEALRRAHQPA</sequence>
<dbReference type="PRINTS" id="PR00469">
    <property type="entry name" value="PNDRDTASEII"/>
</dbReference>
<evidence type="ECO:0000313" key="6">
    <source>
        <dbReference type="Proteomes" id="UP000224130"/>
    </source>
</evidence>
<evidence type="ECO:0000256" key="2">
    <source>
        <dbReference type="ARBA" id="ARBA00023002"/>
    </source>
</evidence>
<dbReference type="InterPro" id="IPR014710">
    <property type="entry name" value="RmlC-like_jellyroll"/>
</dbReference>
<gene>
    <name evidence="5" type="ORF">ATJ88_1715</name>
</gene>
<dbReference type="PROSITE" id="PS50042">
    <property type="entry name" value="CNMP_BINDING_3"/>
    <property type="match status" value="1"/>
</dbReference>
<dbReference type="PRINTS" id="PR00368">
    <property type="entry name" value="FADPNR"/>
</dbReference>
<dbReference type="GO" id="GO:0004791">
    <property type="term" value="F:thioredoxin-disulfide reductase (NADPH) activity"/>
    <property type="evidence" value="ECO:0007669"/>
    <property type="project" value="UniProtKB-EC"/>
</dbReference>
<protein>
    <submittedName>
        <fullName evidence="5">Thioredoxin reductase (NADPH)</fullName>
    </submittedName>
</protein>
<dbReference type="EMBL" id="PDJJ01000001">
    <property type="protein sequence ID" value="PFG43034.1"/>
    <property type="molecule type" value="Genomic_DNA"/>
</dbReference>
<reference evidence="5 6" key="1">
    <citation type="submission" date="2017-10" db="EMBL/GenBank/DDBJ databases">
        <title>Sequencing the genomes of 1000 actinobacteria strains.</title>
        <authorList>
            <person name="Klenk H.-P."/>
        </authorList>
    </citation>
    <scope>NUCLEOTIDE SEQUENCE [LARGE SCALE GENOMIC DNA]</scope>
    <source>
        <strain evidence="5 6">DSM 21863</strain>
    </source>
</reference>
<feature type="domain" description="Cyclic nucleotide-binding" evidence="4">
    <location>
        <begin position="4"/>
        <end position="125"/>
    </location>
</feature>
<dbReference type="RefSeq" id="WP_098463456.1">
    <property type="nucleotide sequence ID" value="NZ_PDJJ01000001.1"/>
</dbReference>
<dbReference type="Pfam" id="PF00027">
    <property type="entry name" value="cNMP_binding"/>
    <property type="match status" value="1"/>
</dbReference>
<organism evidence="5 6">
    <name type="scientific">Isoptericola jiangsuensis</name>
    <dbReference type="NCBI Taxonomy" id="548579"/>
    <lineage>
        <taxon>Bacteria</taxon>
        <taxon>Bacillati</taxon>
        <taxon>Actinomycetota</taxon>
        <taxon>Actinomycetes</taxon>
        <taxon>Micrococcales</taxon>
        <taxon>Promicromonosporaceae</taxon>
        <taxon>Isoptericola</taxon>
    </lineage>
</organism>
<dbReference type="Gene3D" id="2.60.120.10">
    <property type="entry name" value="Jelly Rolls"/>
    <property type="match status" value="1"/>
</dbReference>
<accession>A0A2A9EVI1</accession>
<dbReference type="Gene3D" id="3.50.50.60">
    <property type="entry name" value="FAD/NAD(P)-binding domain"/>
    <property type="match status" value="2"/>
</dbReference>
<proteinExistence type="predicted"/>
<evidence type="ECO:0000256" key="3">
    <source>
        <dbReference type="ARBA" id="ARBA00048132"/>
    </source>
</evidence>
<dbReference type="InterPro" id="IPR023753">
    <property type="entry name" value="FAD/NAD-binding_dom"/>
</dbReference>
<comment type="caution">
    <text evidence="5">The sequence shown here is derived from an EMBL/GenBank/DDBJ whole genome shotgun (WGS) entry which is preliminary data.</text>
</comment>
<dbReference type="InterPro" id="IPR050097">
    <property type="entry name" value="Ferredoxin-NADP_redctase_2"/>
</dbReference>
<name>A0A2A9EVI1_9MICO</name>
<evidence type="ECO:0000256" key="1">
    <source>
        <dbReference type="ARBA" id="ARBA00022630"/>
    </source>
</evidence>
<dbReference type="Proteomes" id="UP000224130">
    <property type="component" value="Unassembled WGS sequence"/>
</dbReference>
<dbReference type="SUPFAM" id="SSF51905">
    <property type="entry name" value="FAD/NAD(P)-binding domain"/>
    <property type="match status" value="1"/>
</dbReference>
<dbReference type="InterPro" id="IPR018490">
    <property type="entry name" value="cNMP-bd_dom_sf"/>
</dbReference>
<keyword evidence="2" id="KW-0560">Oxidoreductase</keyword>